<dbReference type="PANTHER" id="PTHR43394">
    <property type="entry name" value="ATP-DEPENDENT PERMEASE MDL1, MITOCHONDRIAL"/>
    <property type="match status" value="1"/>
</dbReference>
<evidence type="ECO:0000256" key="5">
    <source>
        <dbReference type="ARBA" id="ARBA00022692"/>
    </source>
</evidence>
<dbReference type="GO" id="GO:0016887">
    <property type="term" value="F:ATP hydrolysis activity"/>
    <property type="evidence" value="ECO:0007669"/>
    <property type="project" value="InterPro"/>
</dbReference>
<feature type="transmembrane region" description="Helical" evidence="11">
    <location>
        <begin position="167"/>
        <end position="193"/>
    </location>
</feature>
<dbReference type="InterPro" id="IPR039421">
    <property type="entry name" value="Type_1_exporter"/>
</dbReference>
<keyword evidence="4" id="KW-0997">Cell inner membrane</keyword>
<evidence type="ECO:0000256" key="10">
    <source>
        <dbReference type="ARBA" id="ARBA00023455"/>
    </source>
</evidence>
<dbReference type="PANTHER" id="PTHR43394:SF1">
    <property type="entry name" value="ATP-BINDING CASSETTE SUB-FAMILY B MEMBER 10, MITOCHONDRIAL"/>
    <property type="match status" value="1"/>
</dbReference>
<evidence type="ECO:0000256" key="1">
    <source>
        <dbReference type="ARBA" id="ARBA00004429"/>
    </source>
</evidence>
<evidence type="ECO:0000256" key="9">
    <source>
        <dbReference type="ARBA" id="ARBA00023136"/>
    </source>
</evidence>
<dbReference type="GO" id="GO:0015421">
    <property type="term" value="F:ABC-type oligopeptide transporter activity"/>
    <property type="evidence" value="ECO:0007669"/>
    <property type="project" value="TreeGrafter"/>
</dbReference>
<dbReference type="PROSITE" id="PS00211">
    <property type="entry name" value="ABC_TRANSPORTER_1"/>
    <property type="match status" value="1"/>
</dbReference>
<dbReference type="Gene3D" id="3.40.50.300">
    <property type="entry name" value="P-loop containing nucleotide triphosphate hydrolases"/>
    <property type="match status" value="1"/>
</dbReference>
<dbReference type="Gene3D" id="1.20.1560.10">
    <property type="entry name" value="ABC transporter type 1, transmembrane domain"/>
    <property type="match status" value="1"/>
</dbReference>
<comment type="similarity">
    <text evidence="10">Belongs to the ABC transporter superfamily. Siderophore-Fe(3+) uptake transporter (SIUT) (TC 3.A.1.21) family.</text>
</comment>
<keyword evidence="14" id="KW-1185">Reference proteome</keyword>
<dbReference type="GO" id="GO:0005524">
    <property type="term" value="F:ATP binding"/>
    <property type="evidence" value="ECO:0007669"/>
    <property type="project" value="UniProtKB-KW"/>
</dbReference>
<dbReference type="OrthoDB" id="9806127at2"/>
<keyword evidence="3" id="KW-1003">Cell membrane</keyword>
<dbReference type="SMART" id="SM00382">
    <property type="entry name" value="AAA"/>
    <property type="match status" value="1"/>
</dbReference>
<keyword evidence="2" id="KW-0813">Transport</keyword>
<dbReference type="GO" id="GO:0005886">
    <property type="term" value="C:plasma membrane"/>
    <property type="evidence" value="ECO:0007669"/>
    <property type="project" value="UniProtKB-SubCell"/>
</dbReference>
<keyword evidence="6" id="KW-0547">Nucleotide-binding</keyword>
<feature type="transmembrane region" description="Helical" evidence="11">
    <location>
        <begin position="265"/>
        <end position="286"/>
    </location>
</feature>
<sequence>MTTWWRTALAELGKRWSIVRILPRAGTRLVVGLAVINVVLGALPVIFVVATSNVLGRVPEAVTGGTDSAAWRSLLAIFAVAAAAFVGQQIVAPFQNSLGELMARRIDGQMFDELMTAALRPRGIAPLEDQAALQDLRAAVDEVQHGFQSPGQACAGLLALGARYVQLIGYATIIALAFAWWAALALVVVVLLFRYGQRNGIRHYSRLRYALDGPERKIDYLRGLGIQPPAGKEIRVFGLAGWLTSTLEQAYRSWLAPLWVARRRLYLWPFFRYAVVGLVLTSMVFALTGRAAAGQLTLTGFALVMQASLGALRLSEFYPEADNQIAVGMTAYDAVQRFAQRVDTYPAEVRDEVPRRPSAAAPDVVPDPVTTIHFDQVSFAYPRQDRLVFDRLDLTIPVGRCTAIVGLNGAGKTTLVKLLARLYEPTHGAIRVDGVDIRTYPVSQWRRKLGVIFQDFARYEISAAANIGYGAIDAADDRPGIEQAARAVGMADDLARLPRGLDTPLTKQIGGGTDLSGGQWQRVALARALFALRHGSPVVVLDEPTASLDVRAEAQFFDEFAELTQGATTLLISHRFSTVRQADHVVVLTDGKVAEQGSHDELIALDGQYARLFRLQADRFTDVTQPEEVAR</sequence>
<dbReference type="Proteomes" id="UP000283832">
    <property type="component" value="Unassembled WGS sequence"/>
</dbReference>
<comment type="subcellular location">
    <subcellularLocation>
        <location evidence="1">Cell inner membrane</location>
        <topology evidence="1">Multi-pass membrane protein</topology>
    </subcellularLocation>
</comment>
<reference evidence="13 14" key="1">
    <citation type="submission" date="2018-08" db="EMBL/GenBank/DDBJ databases">
        <title>Jishengella sp. nov., isolated from a root of Azadirachta indica A. Juss. var. siamensis Valenton.</title>
        <authorList>
            <person name="Kuncharoen N."/>
            <person name="Tanasupawat S."/>
            <person name="Kudo T."/>
            <person name="Ohkuma M."/>
        </authorList>
    </citation>
    <scope>NUCLEOTIDE SEQUENCE [LARGE SCALE GENOMIC DNA]</scope>
    <source>
        <strain evidence="13 14">AZ1-13</strain>
    </source>
</reference>
<dbReference type="EMBL" id="QXEC01000003">
    <property type="protein sequence ID" value="RIV40341.1"/>
    <property type="molecule type" value="Genomic_DNA"/>
</dbReference>
<dbReference type="FunFam" id="3.40.50.300:FF:000221">
    <property type="entry name" value="Multidrug ABC transporter ATP-binding protein"/>
    <property type="match status" value="1"/>
</dbReference>
<keyword evidence="8 11" id="KW-1133">Transmembrane helix</keyword>
<dbReference type="InterPro" id="IPR003439">
    <property type="entry name" value="ABC_transporter-like_ATP-bd"/>
</dbReference>
<dbReference type="InterPro" id="IPR003593">
    <property type="entry name" value="AAA+_ATPase"/>
</dbReference>
<keyword evidence="5 11" id="KW-0812">Transmembrane</keyword>
<evidence type="ECO:0000256" key="11">
    <source>
        <dbReference type="SAM" id="Phobius"/>
    </source>
</evidence>
<dbReference type="RefSeq" id="WP_119573635.1">
    <property type="nucleotide sequence ID" value="NZ_QXEC01000003.1"/>
</dbReference>
<keyword evidence="9 11" id="KW-0472">Membrane</keyword>
<organism evidence="13 14">
    <name type="scientific">Micromonospora radicis</name>
    <dbReference type="NCBI Taxonomy" id="1894971"/>
    <lineage>
        <taxon>Bacteria</taxon>
        <taxon>Bacillati</taxon>
        <taxon>Actinomycetota</taxon>
        <taxon>Actinomycetes</taxon>
        <taxon>Micromonosporales</taxon>
        <taxon>Micromonosporaceae</taxon>
        <taxon>Micromonospora</taxon>
    </lineage>
</organism>
<feature type="transmembrane region" description="Helical" evidence="11">
    <location>
        <begin position="29"/>
        <end position="50"/>
    </location>
</feature>
<evidence type="ECO:0000256" key="6">
    <source>
        <dbReference type="ARBA" id="ARBA00022741"/>
    </source>
</evidence>
<dbReference type="SUPFAM" id="SSF52540">
    <property type="entry name" value="P-loop containing nucleoside triphosphate hydrolases"/>
    <property type="match status" value="1"/>
</dbReference>
<gene>
    <name evidence="13" type="ORF">D2L64_05750</name>
</gene>
<comment type="caution">
    <text evidence="13">The sequence shown here is derived from an EMBL/GenBank/DDBJ whole genome shotgun (WGS) entry which is preliminary data.</text>
</comment>
<evidence type="ECO:0000259" key="12">
    <source>
        <dbReference type="PROSITE" id="PS50893"/>
    </source>
</evidence>
<proteinExistence type="inferred from homology"/>
<feature type="transmembrane region" description="Helical" evidence="11">
    <location>
        <begin position="71"/>
        <end position="92"/>
    </location>
</feature>
<dbReference type="InterPro" id="IPR017871">
    <property type="entry name" value="ABC_transporter-like_CS"/>
</dbReference>
<accession>A0A418MZV4</accession>
<evidence type="ECO:0000313" key="13">
    <source>
        <dbReference type="EMBL" id="RIV40341.1"/>
    </source>
</evidence>
<dbReference type="AlphaFoldDB" id="A0A418MZV4"/>
<evidence type="ECO:0000256" key="2">
    <source>
        <dbReference type="ARBA" id="ARBA00022448"/>
    </source>
</evidence>
<dbReference type="SUPFAM" id="SSF90123">
    <property type="entry name" value="ABC transporter transmembrane region"/>
    <property type="match status" value="1"/>
</dbReference>
<evidence type="ECO:0000256" key="3">
    <source>
        <dbReference type="ARBA" id="ARBA00022475"/>
    </source>
</evidence>
<dbReference type="InterPro" id="IPR027417">
    <property type="entry name" value="P-loop_NTPase"/>
</dbReference>
<dbReference type="InterPro" id="IPR036640">
    <property type="entry name" value="ABC1_TM_sf"/>
</dbReference>
<evidence type="ECO:0000256" key="4">
    <source>
        <dbReference type="ARBA" id="ARBA00022519"/>
    </source>
</evidence>
<evidence type="ECO:0000256" key="8">
    <source>
        <dbReference type="ARBA" id="ARBA00022989"/>
    </source>
</evidence>
<feature type="domain" description="ABC transporter" evidence="12">
    <location>
        <begin position="372"/>
        <end position="615"/>
    </location>
</feature>
<evidence type="ECO:0000313" key="14">
    <source>
        <dbReference type="Proteomes" id="UP000283832"/>
    </source>
</evidence>
<dbReference type="PROSITE" id="PS50893">
    <property type="entry name" value="ABC_TRANSPORTER_2"/>
    <property type="match status" value="1"/>
</dbReference>
<keyword evidence="7 13" id="KW-0067">ATP-binding</keyword>
<name>A0A418MZV4_9ACTN</name>
<protein>
    <submittedName>
        <fullName evidence="13">ABC transporter ATP-binding protein</fullName>
    </submittedName>
</protein>
<dbReference type="Pfam" id="PF00005">
    <property type="entry name" value="ABC_tran"/>
    <property type="match status" value="1"/>
</dbReference>
<evidence type="ECO:0000256" key="7">
    <source>
        <dbReference type="ARBA" id="ARBA00022840"/>
    </source>
</evidence>